<organism evidence="2 3">
    <name type="scientific">Halomarina halobia</name>
    <dbReference type="NCBI Taxonomy" id="3033386"/>
    <lineage>
        <taxon>Archaea</taxon>
        <taxon>Methanobacteriati</taxon>
        <taxon>Methanobacteriota</taxon>
        <taxon>Stenosarchaea group</taxon>
        <taxon>Halobacteria</taxon>
        <taxon>Halobacteriales</taxon>
        <taxon>Natronomonadaceae</taxon>
        <taxon>Halomarina</taxon>
    </lineage>
</organism>
<dbReference type="RefSeq" id="WP_276306220.1">
    <property type="nucleotide sequence ID" value="NZ_CP119993.1"/>
</dbReference>
<dbReference type="GeneID" id="79317874"/>
<dbReference type="PANTHER" id="PTHR34180:SF1">
    <property type="entry name" value="BETA-ALANYL-DOPAMINE_CARCININE HYDROLASE"/>
    <property type="match status" value="1"/>
</dbReference>
<comment type="caution">
    <text evidence="2">The sequence shown here is derived from an EMBL/GenBank/DDBJ whole genome shotgun (WGS) entry which is preliminary data.</text>
</comment>
<dbReference type="Pfam" id="PF03417">
    <property type="entry name" value="AAT"/>
    <property type="match status" value="1"/>
</dbReference>
<keyword evidence="3" id="KW-1185">Reference proteome</keyword>
<sequence>MSDGLETLILDESPRERGVRHGEVFAEAIGRNLDRYLSKYDYYGVDPRTARKWAERFIPLIEDANPEYADEIRGVADGSGISLTDVTLLNARYEIMYGIWAEQAKGVAQRGPPLPDGCTSFAVQGDVTADGRPYMGQNWDWIHDVEVFLMDVRPDDKPNHVAVTEAGIVGGKIGVNEHGIGLTLNGLVTTADGEHPFRKPYHVRFREILSARRLSEAIEPVISTDRACSANLLLGSPEGEFIDIESLPESATYLSPEDGLLVHANHLLGGTRTTSRFERLLPDTLCRAPRLRRLLENRSGDLSRERIQEILRDHFNCPASICRHVDEERPALERSATRTSVIIDPTGRRLFATDGPPCKAPYVEYAVSR</sequence>
<proteinExistence type="predicted"/>
<name>A0ABD6AG37_9EURY</name>
<evidence type="ECO:0000313" key="2">
    <source>
        <dbReference type="EMBL" id="MFC7318939.1"/>
    </source>
</evidence>
<feature type="domain" description="Peptidase C45 hydrolase" evidence="1">
    <location>
        <begin position="130"/>
        <end position="325"/>
    </location>
</feature>
<dbReference type="InterPro" id="IPR047794">
    <property type="entry name" value="C45_proenzyme-like"/>
</dbReference>
<dbReference type="InterPro" id="IPR047801">
    <property type="entry name" value="Peptidase_C45"/>
</dbReference>
<reference evidence="2 3" key="1">
    <citation type="journal article" date="2019" name="Int. J. Syst. Evol. Microbiol.">
        <title>The Global Catalogue of Microorganisms (GCM) 10K type strain sequencing project: providing services to taxonomists for standard genome sequencing and annotation.</title>
        <authorList>
            <consortium name="The Broad Institute Genomics Platform"/>
            <consortium name="The Broad Institute Genome Sequencing Center for Infectious Disease"/>
            <person name="Wu L."/>
            <person name="Ma J."/>
        </authorList>
    </citation>
    <scope>NUCLEOTIDE SEQUENCE [LARGE SCALE GENOMIC DNA]</scope>
    <source>
        <strain evidence="2 3">PSR21</strain>
    </source>
</reference>
<gene>
    <name evidence="2" type="ORF">ACFQPE_19380</name>
</gene>
<evidence type="ECO:0000313" key="3">
    <source>
        <dbReference type="Proteomes" id="UP001596547"/>
    </source>
</evidence>
<dbReference type="Gene3D" id="3.60.60.10">
    <property type="entry name" value="Penicillin V Acylase, Chain A"/>
    <property type="match status" value="1"/>
</dbReference>
<keyword evidence="2" id="KW-0808">Transferase</keyword>
<dbReference type="InterPro" id="IPR005079">
    <property type="entry name" value="Peptidase_C45_hydrolase"/>
</dbReference>
<dbReference type="EMBL" id="JBHTBF010000003">
    <property type="protein sequence ID" value="MFC7318939.1"/>
    <property type="molecule type" value="Genomic_DNA"/>
</dbReference>
<dbReference type="Proteomes" id="UP001596547">
    <property type="component" value="Unassembled WGS sequence"/>
</dbReference>
<dbReference type="AlphaFoldDB" id="A0ABD6AG37"/>
<dbReference type="GO" id="GO:0016746">
    <property type="term" value="F:acyltransferase activity"/>
    <property type="evidence" value="ECO:0007669"/>
    <property type="project" value="UniProtKB-KW"/>
</dbReference>
<dbReference type="PANTHER" id="PTHR34180">
    <property type="entry name" value="PEPTIDASE C45"/>
    <property type="match status" value="1"/>
</dbReference>
<accession>A0ABD6AG37</accession>
<evidence type="ECO:0000259" key="1">
    <source>
        <dbReference type="Pfam" id="PF03417"/>
    </source>
</evidence>
<dbReference type="NCBIfam" id="NF040521">
    <property type="entry name" value="C45_proenzyme"/>
    <property type="match status" value="1"/>
</dbReference>
<keyword evidence="2" id="KW-0012">Acyltransferase</keyword>
<dbReference type="Gene3D" id="1.10.10.2120">
    <property type="match status" value="1"/>
</dbReference>
<protein>
    <submittedName>
        <fullName evidence="2">C45 family autoproteolytic acyltransferase/hydrolase</fullName>
    </submittedName>
</protein>